<sequence length="65" mass="7108">MQTGKVKFFNESKGFGFIVDDETNQEIFVHVTGLGGAVIRENDSVSFETTDGKKGLNAVNVRKLS</sequence>
<accession>A0ABT6Y5G7</accession>
<evidence type="ECO:0000256" key="2">
    <source>
        <dbReference type="ARBA" id="ARBA00022490"/>
    </source>
</evidence>
<dbReference type="InterPro" id="IPR002059">
    <property type="entry name" value="CSP_DNA-bd"/>
</dbReference>
<dbReference type="RefSeq" id="WP_095166460.1">
    <property type="nucleotide sequence ID" value="NZ_JASHIF010000004.1"/>
</dbReference>
<keyword evidence="2" id="KW-0963">Cytoplasm</keyword>
<evidence type="ECO:0000256" key="1">
    <source>
        <dbReference type="ARBA" id="ARBA00004496"/>
    </source>
</evidence>
<evidence type="ECO:0000259" key="4">
    <source>
        <dbReference type="PROSITE" id="PS51857"/>
    </source>
</evidence>
<dbReference type="SUPFAM" id="SSF50249">
    <property type="entry name" value="Nucleic acid-binding proteins"/>
    <property type="match status" value="1"/>
</dbReference>
<evidence type="ECO:0000256" key="3">
    <source>
        <dbReference type="RuleBase" id="RU000408"/>
    </source>
</evidence>
<organism evidence="5 6">
    <name type="scientific">Flectobacillus roseus</name>
    <dbReference type="NCBI Taxonomy" id="502259"/>
    <lineage>
        <taxon>Bacteria</taxon>
        <taxon>Pseudomonadati</taxon>
        <taxon>Bacteroidota</taxon>
        <taxon>Cytophagia</taxon>
        <taxon>Cytophagales</taxon>
        <taxon>Flectobacillaceae</taxon>
        <taxon>Flectobacillus</taxon>
    </lineage>
</organism>
<reference evidence="5 6" key="1">
    <citation type="submission" date="2023-05" db="EMBL/GenBank/DDBJ databases">
        <title>Novel species of genus Flectobacillus isolated from stream in China.</title>
        <authorList>
            <person name="Lu H."/>
        </authorList>
    </citation>
    <scope>NUCLEOTIDE SEQUENCE [LARGE SCALE GENOMIC DNA]</scope>
    <source>
        <strain evidence="5 6">KCTC 42575</strain>
    </source>
</reference>
<dbReference type="PROSITE" id="PS00352">
    <property type="entry name" value="CSD_1"/>
    <property type="match status" value="1"/>
</dbReference>
<evidence type="ECO:0000313" key="6">
    <source>
        <dbReference type="Proteomes" id="UP001236507"/>
    </source>
</evidence>
<gene>
    <name evidence="5" type="ORF">QM524_06305</name>
</gene>
<feature type="domain" description="CSD" evidence="4">
    <location>
        <begin position="1"/>
        <end position="63"/>
    </location>
</feature>
<dbReference type="InterPro" id="IPR050181">
    <property type="entry name" value="Cold_shock_domain"/>
</dbReference>
<comment type="caution">
    <text evidence="5">The sequence shown here is derived from an EMBL/GenBank/DDBJ whole genome shotgun (WGS) entry which is preliminary data.</text>
</comment>
<dbReference type="InterPro" id="IPR012156">
    <property type="entry name" value="Cold_shock_CspA"/>
</dbReference>
<dbReference type="SMART" id="SM00357">
    <property type="entry name" value="CSP"/>
    <property type="match status" value="1"/>
</dbReference>
<dbReference type="InterPro" id="IPR019844">
    <property type="entry name" value="CSD_CS"/>
</dbReference>
<comment type="subcellular location">
    <subcellularLocation>
        <location evidence="1 3">Cytoplasm</location>
    </subcellularLocation>
</comment>
<keyword evidence="6" id="KW-1185">Reference proteome</keyword>
<dbReference type="PROSITE" id="PS51857">
    <property type="entry name" value="CSD_2"/>
    <property type="match status" value="1"/>
</dbReference>
<dbReference type="PIRSF" id="PIRSF002599">
    <property type="entry name" value="Cold_shock_A"/>
    <property type="match status" value="1"/>
</dbReference>
<proteinExistence type="predicted"/>
<protein>
    <submittedName>
        <fullName evidence="5">Cold shock domain-containing protein</fullName>
    </submittedName>
</protein>
<evidence type="ECO:0000313" key="5">
    <source>
        <dbReference type="EMBL" id="MDI9858810.1"/>
    </source>
</evidence>
<dbReference type="InterPro" id="IPR011129">
    <property type="entry name" value="CSD"/>
</dbReference>
<dbReference type="Pfam" id="PF00313">
    <property type="entry name" value="CSD"/>
    <property type="match status" value="1"/>
</dbReference>
<dbReference type="EMBL" id="JASHIF010000004">
    <property type="protein sequence ID" value="MDI9858810.1"/>
    <property type="molecule type" value="Genomic_DNA"/>
</dbReference>
<name>A0ABT6Y5G7_9BACT</name>
<dbReference type="Proteomes" id="UP001236507">
    <property type="component" value="Unassembled WGS sequence"/>
</dbReference>
<dbReference type="CDD" id="cd04458">
    <property type="entry name" value="CSP_CDS"/>
    <property type="match status" value="1"/>
</dbReference>
<dbReference type="Gene3D" id="2.40.50.140">
    <property type="entry name" value="Nucleic acid-binding proteins"/>
    <property type="match status" value="1"/>
</dbReference>
<dbReference type="InterPro" id="IPR012340">
    <property type="entry name" value="NA-bd_OB-fold"/>
</dbReference>
<dbReference type="PANTHER" id="PTHR11544">
    <property type="entry name" value="COLD SHOCK DOMAIN CONTAINING PROTEINS"/>
    <property type="match status" value="1"/>
</dbReference>
<dbReference type="PRINTS" id="PR00050">
    <property type="entry name" value="COLDSHOCK"/>
</dbReference>